<evidence type="ECO:0000256" key="6">
    <source>
        <dbReference type="ARBA" id="ARBA00023136"/>
    </source>
</evidence>
<dbReference type="Pfam" id="PF07662">
    <property type="entry name" value="Nucleos_tra2_C"/>
    <property type="match status" value="1"/>
</dbReference>
<evidence type="ECO:0000256" key="3">
    <source>
        <dbReference type="ARBA" id="ARBA00022475"/>
    </source>
</evidence>
<feature type="transmembrane region" description="Helical" evidence="7">
    <location>
        <begin position="310"/>
        <end position="329"/>
    </location>
</feature>
<evidence type="ECO:0000313" key="12">
    <source>
        <dbReference type="Proteomes" id="UP000008549"/>
    </source>
</evidence>
<evidence type="ECO:0000256" key="7">
    <source>
        <dbReference type="RuleBase" id="RU362018"/>
    </source>
</evidence>
<feature type="transmembrane region" description="Helical" evidence="7">
    <location>
        <begin position="240"/>
        <end position="260"/>
    </location>
</feature>
<feature type="transmembrane region" description="Helical" evidence="7">
    <location>
        <begin position="115"/>
        <end position="135"/>
    </location>
</feature>
<dbReference type="AlphaFoldDB" id="A8Y284"/>
<protein>
    <recommendedName>
        <fullName evidence="7">Sodium/nucleoside cotransporter</fullName>
    </recommendedName>
</protein>
<feature type="transmembrane region" description="Helical" evidence="7">
    <location>
        <begin position="411"/>
        <end position="431"/>
    </location>
</feature>
<feature type="transmembrane region" description="Helical" evidence="7">
    <location>
        <begin position="71"/>
        <end position="91"/>
    </location>
</feature>
<feature type="transmembrane region" description="Helical" evidence="7">
    <location>
        <begin position="43"/>
        <end position="65"/>
    </location>
</feature>
<dbReference type="GO" id="GO:1901642">
    <property type="term" value="P:nucleoside transmembrane transport"/>
    <property type="evidence" value="ECO:0000318"/>
    <property type="project" value="GO_Central"/>
</dbReference>
<dbReference type="eggNOG" id="KOG3747">
    <property type="taxonomic scope" value="Eukaryota"/>
</dbReference>
<keyword evidence="12" id="KW-1185">Reference proteome</keyword>
<feature type="transmembrane region" description="Helical" evidence="7">
    <location>
        <begin position="554"/>
        <end position="578"/>
    </location>
</feature>
<keyword evidence="6 7" id="KW-0472">Membrane</keyword>
<evidence type="ECO:0000259" key="9">
    <source>
        <dbReference type="Pfam" id="PF07662"/>
    </source>
</evidence>
<dbReference type="PANTHER" id="PTHR10590">
    <property type="entry name" value="SODIUM/NUCLEOSIDE COTRANSPORTER"/>
    <property type="match status" value="1"/>
</dbReference>
<proteinExistence type="inferred from homology"/>
<reference evidence="11 12" key="2">
    <citation type="journal article" date="2011" name="PLoS Genet.">
        <title>Caenorhabditis briggsae recombinant inbred line genotypes reveal inter-strain incompatibility and the evolution of recombination.</title>
        <authorList>
            <person name="Ross J.A."/>
            <person name="Koboldt D.C."/>
            <person name="Staisch J.E."/>
            <person name="Chamberlin H.M."/>
            <person name="Gupta B.P."/>
            <person name="Miller R.D."/>
            <person name="Baird S.E."/>
            <person name="Haag E.S."/>
        </authorList>
    </citation>
    <scope>NUCLEOTIDE SEQUENCE [LARGE SCALE GENOMIC DNA]</scope>
    <source>
        <strain evidence="11 12">AF16</strain>
    </source>
</reference>
<feature type="transmembrane region" description="Helical" evidence="7">
    <location>
        <begin position="284"/>
        <end position="304"/>
    </location>
</feature>
<feature type="transmembrane region" description="Helical" evidence="7">
    <location>
        <begin position="212"/>
        <end position="234"/>
    </location>
</feature>
<comment type="subcellular location">
    <subcellularLocation>
        <location evidence="1">Cell membrane</location>
        <topology evidence="1">Multi-pass membrane protein</topology>
    </subcellularLocation>
</comment>
<name>A8Y284_CAEBR</name>
<evidence type="ECO:0000259" key="10">
    <source>
        <dbReference type="Pfam" id="PF07670"/>
    </source>
</evidence>
<reference evidence="11 12" key="1">
    <citation type="journal article" date="2003" name="PLoS Biol.">
        <title>The genome sequence of Caenorhabditis briggsae: a platform for comparative genomics.</title>
        <authorList>
            <person name="Stein L.D."/>
            <person name="Bao Z."/>
            <person name="Blasiar D."/>
            <person name="Blumenthal T."/>
            <person name="Brent M.R."/>
            <person name="Chen N."/>
            <person name="Chinwalla A."/>
            <person name="Clarke L."/>
            <person name="Clee C."/>
            <person name="Coghlan A."/>
            <person name="Coulson A."/>
            <person name="D'Eustachio P."/>
            <person name="Fitch D.H."/>
            <person name="Fulton L.A."/>
            <person name="Fulton R.E."/>
            <person name="Griffiths-Jones S."/>
            <person name="Harris T.W."/>
            <person name="Hillier L.W."/>
            <person name="Kamath R."/>
            <person name="Kuwabara P.E."/>
            <person name="Mardis E.R."/>
            <person name="Marra M.A."/>
            <person name="Miner T.L."/>
            <person name="Minx P."/>
            <person name="Mullikin J.C."/>
            <person name="Plumb R.W."/>
            <person name="Rogers J."/>
            <person name="Schein J.E."/>
            <person name="Sohrmann M."/>
            <person name="Spieth J."/>
            <person name="Stajich J.E."/>
            <person name="Wei C."/>
            <person name="Willey D."/>
            <person name="Wilson R.K."/>
            <person name="Durbin R."/>
            <person name="Waterston R.H."/>
        </authorList>
    </citation>
    <scope>NUCLEOTIDE SEQUENCE [LARGE SCALE GENOMIC DNA]</scope>
    <source>
        <strain evidence="11 12">AF16</strain>
    </source>
</reference>
<sequence length="728" mass="81024">MNENEEEGSKNGGVWDQTLMITKGTFENNANIFQRIFQKISPFFGLTAILPFLLVYHGYLIAAGIHNYQKAAPLIYVTLFFWVCFILNFLVGTENFKRVFKDLATKLDNFAKRRAFVPITFKLAIAGGLLAYTIIEAIHQPTRLIGFGGYVFYLAFMVVFSHRPRKTKKMNENEEEGSKNGGVWDQTLMITKGTFENNANIFQRIFQKISPFFGLTAILPFLLVYHGYLIAAGIHNYQKAAPLIYVTLFFWVCFILNFLVGTENFKRVFKDLATKLDNFAKRRAFVPITFKLAIAGGLLAYTIIEAIHQPTRLIGFGGYVFYLAFMVVFSHRPRKINWNIVTSALIFHYCLAIIILQWSTGRWFFEQLSKLIVGLLEYAQVGAKFVFGFIAGPPNICDLAPVFIFTSLQTLIYFSAVVALLFYFGIIQVALKKSTWFMKVLIGTTPVESVYSWACTFLGQSEAPLVIRPYLEKLTDSELFAVLTSGFSCTGGTVFAAYVALGACPESILTASLLSAPMSLACSKLMYPEEEETRIKEDDFELDHENDKGFFDTLCSAGVALVPTVFAIGATLVVVMSLLALLDEVFFYIGDLIGYDGWSFQMLFGYAFFPLAYMMGITRNSEQTLLVAQLMGSKTAVNEFVAYDKLGQLQKDAKLDPKSVLVATYALCGFSNFGSMGIQMEVIGGLAPGKKTAASKVMLRALCAGAIACFMNATVSSSPTRSFVTVPA</sequence>
<evidence type="ECO:0000256" key="2">
    <source>
        <dbReference type="ARBA" id="ARBA00009033"/>
    </source>
</evidence>
<dbReference type="PANTHER" id="PTHR10590:SF20">
    <property type="entry name" value="SODIUM_NUCLEOSIDE COTRANSPORTER"/>
    <property type="match status" value="1"/>
</dbReference>
<dbReference type="InterPro" id="IPR018270">
    <property type="entry name" value="C_nuclsd_transpt_met_bac"/>
</dbReference>
<dbReference type="FunCoup" id="A8Y284">
    <property type="interactions" value="3"/>
</dbReference>
<evidence type="ECO:0000256" key="1">
    <source>
        <dbReference type="ARBA" id="ARBA00004651"/>
    </source>
</evidence>
<dbReference type="InterPro" id="IPR002668">
    <property type="entry name" value="CNT_N_dom"/>
</dbReference>
<gene>
    <name evidence="13" type="primary">slc-28.1</name>
    <name evidence="11 13" type="ORF">CBG22412</name>
    <name evidence="11" type="ORF">CBG_22412</name>
</gene>
<feature type="domain" description="Nucleoside transporter/FeoB GTPase Gate" evidence="10">
    <location>
        <begin position="408"/>
        <end position="502"/>
    </location>
</feature>
<dbReference type="Pfam" id="PF07670">
    <property type="entry name" value="Gate"/>
    <property type="match status" value="1"/>
</dbReference>
<keyword evidence="4 7" id="KW-0812">Transmembrane</keyword>
<dbReference type="GO" id="GO:0005886">
    <property type="term" value="C:plasma membrane"/>
    <property type="evidence" value="ECO:0000318"/>
    <property type="project" value="GO_Central"/>
</dbReference>
<evidence type="ECO:0000313" key="11">
    <source>
        <dbReference type="EMBL" id="CAP39004.2"/>
    </source>
</evidence>
<dbReference type="InterPro" id="IPR011657">
    <property type="entry name" value="CNT_C_dom"/>
</dbReference>
<dbReference type="HOGENOM" id="CLU_016813_3_1_1"/>
<dbReference type="GO" id="GO:0005415">
    <property type="term" value="F:nucleoside:sodium symporter activity"/>
    <property type="evidence" value="ECO:0000318"/>
    <property type="project" value="GO_Central"/>
</dbReference>
<dbReference type="InterPro" id="IPR011642">
    <property type="entry name" value="Gate_dom"/>
</dbReference>
<dbReference type="Pfam" id="PF01773">
    <property type="entry name" value="Nucleos_tra2_N"/>
    <property type="match status" value="1"/>
</dbReference>
<dbReference type="STRING" id="6238.A8Y284"/>
<comment type="similarity">
    <text evidence="2 7">Belongs to the concentrative nucleoside transporter (CNT) (TC 2.A.41) family.</text>
</comment>
<feature type="domain" description="Concentrative nucleoside transporter N-terminal" evidence="8">
    <location>
        <begin position="318"/>
        <end position="389"/>
    </location>
</feature>
<feature type="domain" description="Concentrative nucleoside transporter C-terminal" evidence="9">
    <location>
        <begin position="508"/>
        <end position="716"/>
    </location>
</feature>
<keyword evidence="7" id="KW-0813">Transport</keyword>
<feature type="transmembrane region" description="Helical" evidence="7">
    <location>
        <begin position="141"/>
        <end position="160"/>
    </location>
</feature>
<evidence type="ECO:0000259" key="8">
    <source>
        <dbReference type="Pfam" id="PF01773"/>
    </source>
</evidence>
<evidence type="ECO:0000256" key="4">
    <source>
        <dbReference type="ARBA" id="ARBA00022692"/>
    </source>
</evidence>
<feature type="transmembrane region" description="Helical" evidence="7">
    <location>
        <begin position="336"/>
        <end position="358"/>
    </location>
</feature>
<dbReference type="Proteomes" id="UP000008549">
    <property type="component" value="Unassembled WGS sequence"/>
</dbReference>
<evidence type="ECO:0000256" key="5">
    <source>
        <dbReference type="ARBA" id="ARBA00022989"/>
    </source>
</evidence>
<dbReference type="OMA" id="DKMYELF"/>
<feature type="transmembrane region" description="Helical" evidence="7">
    <location>
        <begin position="479"/>
        <end position="501"/>
    </location>
</feature>
<dbReference type="EMBL" id="HE600946">
    <property type="protein sequence ID" value="CAP39004.2"/>
    <property type="molecule type" value="Genomic_DNA"/>
</dbReference>
<keyword evidence="5 7" id="KW-1133">Transmembrane helix</keyword>
<dbReference type="InterPro" id="IPR008276">
    <property type="entry name" value="C_nuclsd_transpt"/>
</dbReference>
<dbReference type="InParanoid" id="A8Y284"/>
<accession>A8Y284</accession>
<evidence type="ECO:0000313" key="13">
    <source>
        <dbReference type="WormBase" id="CBG22412"/>
    </source>
</evidence>
<organism evidence="11 12">
    <name type="scientific">Caenorhabditis briggsae</name>
    <dbReference type="NCBI Taxonomy" id="6238"/>
    <lineage>
        <taxon>Eukaryota</taxon>
        <taxon>Metazoa</taxon>
        <taxon>Ecdysozoa</taxon>
        <taxon>Nematoda</taxon>
        <taxon>Chromadorea</taxon>
        <taxon>Rhabditida</taxon>
        <taxon>Rhabditina</taxon>
        <taxon>Rhabditomorpha</taxon>
        <taxon>Rhabditoidea</taxon>
        <taxon>Rhabditidae</taxon>
        <taxon>Peloderinae</taxon>
        <taxon>Caenorhabditis</taxon>
    </lineage>
</organism>
<feature type="transmembrane region" description="Helical" evidence="7">
    <location>
        <begin position="598"/>
        <end position="616"/>
    </location>
</feature>
<keyword evidence="3" id="KW-1003">Cell membrane</keyword>
<dbReference type="NCBIfam" id="TIGR00804">
    <property type="entry name" value="nupC"/>
    <property type="match status" value="1"/>
</dbReference>
<dbReference type="WormBase" id="CBG22412">
    <property type="protein sequence ID" value="CBP45302"/>
    <property type="gene ID" value="WBGene00040975"/>
    <property type="gene designation" value="Cbr-slc-28.1"/>
</dbReference>